<comment type="caution">
    <text evidence="2">The sequence shown here is derived from an EMBL/GenBank/DDBJ whole genome shotgun (WGS) entry which is preliminary data.</text>
</comment>
<dbReference type="OrthoDB" id="6127264at2759"/>
<protein>
    <submittedName>
        <fullName evidence="2">Uncharacterized protein</fullName>
    </submittedName>
</protein>
<feature type="chain" id="PRO_5040423574" evidence="1">
    <location>
        <begin position="19"/>
        <end position="152"/>
    </location>
</feature>
<accession>A0A9P9IJF5</accession>
<dbReference type="AlphaFoldDB" id="A0A9P9IJF5"/>
<name>A0A9P9IJF5_9HYPO</name>
<sequence>MRRFFILSSLLGLGRVLACSPGWYGTAPFCDGECPSGTHQMTTDKCGDGHCCATGHKVYCDCIGDPGCGAFWSGTAPFCDPESCPAGWHEAGRSDWGNGGYCVTGKKRLCECDGGGQGPCSPKPADLHCDGIFLICNNSCSSFVCGGCIGFG</sequence>
<organism evidence="2 3">
    <name type="scientific">Dactylonectria macrodidyma</name>
    <dbReference type="NCBI Taxonomy" id="307937"/>
    <lineage>
        <taxon>Eukaryota</taxon>
        <taxon>Fungi</taxon>
        <taxon>Dikarya</taxon>
        <taxon>Ascomycota</taxon>
        <taxon>Pezizomycotina</taxon>
        <taxon>Sordariomycetes</taxon>
        <taxon>Hypocreomycetidae</taxon>
        <taxon>Hypocreales</taxon>
        <taxon>Nectriaceae</taxon>
        <taxon>Dactylonectria</taxon>
    </lineage>
</organism>
<evidence type="ECO:0000256" key="1">
    <source>
        <dbReference type="SAM" id="SignalP"/>
    </source>
</evidence>
<keyword evidence="1" id="KW-0732">Signal</keyword>
<evidence type="ECO:0000313" key="3">
    <source>
        <dbReference type="Proteomes" id="UP000738349"/>
    </source>
</evidence>
<dbReference type="Proteomes" id="UP000738349">
    <property type="component" value="Unassembled WGS sequence"/>
</dbReference>
<proteinExistence type="predicted"/>
<evidence type="ECO:0000313" key="2">
    <source>
        <dbReference type="EMBL" id="KAH7124398.1"/>
    </source>
</evidence>
<reference evidence="2" key="1">
    <citation type="journal article" date="2021" name="Nat. Commun.">
        <title>Genetic determinants of endophytism in the Arabidopsis root mycobiome.</title>
        <authorList>
            <person name="Mesny F."/>
            <person name="Miyauchi S."/>
            <person name="Thiergart T."/>
            <person name="Pickel B."/>
            <person name="Atanasova L."/>
            <person name="Karlsson M."/>
            <person name="Huettel B."/>
            <person name="Barry K.W."/>
            <person name="Haridas S."/>
            <person name="Chen C."/>
            <person name="Bauer D."/>
            <person name="Andreopoulos W."/>
            <person name="Pangilinan J."/>
            <person name="LaButti K."/>
            <person name="Riley R."/>
            <person name="Lipzen A."/>
            <person name="Clum A."/>
            <person name="Drula E."/>
            <person name="Henrissat B."/>
            <person name="Kohler A."/>
            <person name="Grigoriev I.V."/>
            <person name="Martin F.M."/>
            <person name="Hacquard S."/>
        </authorList>
    </citation>
    <scope>NUCLEOTIDE SEQUENCE</scope>
    <source>
        <strain evidence="2">MPI-CAGE-AT-0147</strain>
    </source>
</reference>
<feature type="signal peptide" evidence="1">
    <location>
        <begin position="1"/>
        <end position="18"/>
    </location>
</feature>
<gene>
    <name evidence="2" type="ORF">EDB81DRAFT_812868</name>
</gene>
<keyword evidence="3" id="KW-1185">Reference proteome</keyword>
<dbReference type="EMBL" id="JAGMUV010000022">
    <property type="protein sequence ID" value="KAH7124398.1"/>
    <property type="molecule type" value="Genomic_DNA"/>
</dbReference>